<feature type="domain" description="Replication initiation protein-like C-terminal" evidence="1">
    <location>
        <begin position="115"/>
        <end position="318"/>
    </location>
</feature>
<feature type="domain" description="Rolling Circle replication initiation protein N-terminal" evidence="2">
    <location>
        <begin position="22"/>
        <end position="103"/>
    </location>
</feature>
<dbReference type="Pfam" id="PF02486">
    <property type="entry name" value="Rep_trans"/>
    <property type="match status" value="1"/>
</dbReference>
<dbReference type="GO" id="GO:0003743">
    <property type="term" value="F:translation initiation factor activity"/>
    <property type="evidence" value="ECO:0007669"/>
    <property type="project" value="UniProtKB-KW"/>
</dbReference>
<reference evidence="3 4" key="1">
    <citation type="submission" date="2019-09" db="EMBL/GenBank/DDBJ databases">
        <title>Geobacter sp. Red96, a novel strain isolated from paddy soil.</title>
        <authorList>
            <person name="Xu Z."/>
            <person name="Masuda Y."/>
            <person name="Itoh H."/>
            <person name="Senoo K."/>
        </authorList>
    </citation>
    <scope>NUCLEOTIDE SEQUENCE [LARGE SCALE GENOMIC DNA]</scope>
    <source>
        <strain evidence="3 4">Red96</strain>
    </source>
</reference>
<dbReference type="Pfam" id="PF18106">
    <property type="entry name" value="Rol_Rep_N"/>
    <property type="match status" value="1"/>
</dbReference>
<comment type="caution">
    <text evidence="3">The sequence shown here is derived from an EMBL/GenBank/DDBJ whole genome shotgun (WGS) entry which is preliminary data.</text>
</comment>
<evidence type="ECO:0000259" key="1">
    <source>
        <dbReference type="Pfam" id="PF02486"/>
    </source>
</evidence>
<keyword evidence="3" id="KW-0648">Protein biosynthesis</keyword>
<protein>
    <submittedName>
        <fullName evidence="3">Replication initiation factor domain-containing protein</fullName>
    </submittedName>
</protein>
<gene>
    <name evidence="3" type="ORF">F6V25_05150</name>
</gene>
<proteinExistence type="predicted"/>
<accession>A0A7J4ZTY1</accession>
<sequence>MTSPRSNDKGAETISAPAENRVLIDFLSWSLKVNDPIDALKMSGFDVNLFTQCDIGGNGYRKSYRYGNIVCFYDGNDGMGCHISMSGQGCRQFEQLDGSAHCWEYLLHDLFAHEANFARIDIAMDNVDGRLSLPRIRQAVATKSVRSRFKRYRKNMEGTLSRNSQERDSETIYFGSLSSRICIRFYDKAAEQEKKNDLPPGSLGHWVRCELVIRKERAQEAVKHILNGVDVPKLACSALNNYVSIVKVTSENLSQCKMRRWWAAWLSTTEKLKLTTQKAQKFVLDIMMHVERQYSASFAMIKKYLGSARFVDFMHGLIEDGRDKLGKKHDLIIAASRAPALDLPF</sequence>
<keyword evidence="4" id="KW-1185">Reference proteome</keyword>
<name>A0A7J4ZTY1_9BACT</name>
<dbReference type="InterPro" id="IPR003491">
    <property type="entry name" value="REP-like_C"/>
</dbReference>
<evidence type="ECO:0000259" key="2">
    <source>
        <dbReference type="Pfam" id="PF18106"/>
    </source>
</evidence>
<dbReference type="EMBL" id="VZQZ01000002">
    <property type="protein sequence ID" value="KAB0666803.1"/>
    <property type="molecule type" value="Genomic_DNA"/>
</dbReference>
<dbReference type="Proteomes" id="UP000420562">
    <property type="component" value="Unassembled WGS sequence"/>
</dbReference>
<evidence type="ECO:0000313" key="4">
    <source>
        <dbReference type="Proteomes" id="UP000420562"/>
    </source>
</evidence>
<keyword evidence="3" id="KW-0396">Initiation factor</keyword>
<evidence type="ECO:0000313" key="3">
    <source>
        <dbReference type="EMBL" id="KAB0666803.1"/>
    </source>
</evidence>
<dbReference type="RefSeq" id="WP_151127537.1">
    <property type="nucleotide sequence ID" value="NZ_VZQZ01000002.1"/>
</dbReference>
<dbReference type="InterPro" id="IPR040819">
    <property type="entry name" value="Rol_Rep_N"/>
</dbReference>
<dbReference type="AlphaFoldDB" id="A0A7J4ZTY1"/>
<organism evidence="3 4">
    <name type="scientific">Oryzomonas japonica</name>
    <dbReference type="NCBI Taxonomy" id="2603858"/>
    <lineage>
        <taxon>Bacteria</taxon>
        <taxon>Pseudomonadati</taxon>
        <taxon>Thermodesulfobacteriota</taxon>
        <taxon>Desulfuromonadia</taxon>
        <taxon>Geobacterales</taxon>
        <taxon>Geobacteraceae</taxon>
        <taxon>Oryzomonas</taxon>
    </lineage>
</organism>